<dbReference type="AlphaFoldDB" id="A0A8H2W3Y1"/>
<proteinExistence type="predicted"/>
<keyword evidence="2" id="KW-1185">Reference proteome</keyword>
<organism evidence="1 2">
    <name type="scientific">Sclerotinia trifoliorum</name>
    <dbReference type="NCBI Taxonomy" id="28548"/>
    <lineage>
        <taxon>Eukaryota</taxon>
        <taxon>Fungi</taxon>
        <taxon>Dikarya</taxon>
        <taxon>Ascomycota</taxon>
        <taxon>Pezizomycotina</taxon>
        <taxon>Leotiomycetes</taxon>
        <taxon>Helotiales</taxon>
        <taxon>Sclerotiniaceae</taxon>
        <taxon>Sclerotinia</taxon>
    </lineage>
</organism>
<sequence length="269" mass="30517">MCHHMTRKSTDAHDWAWVKPYFENEPIPKLGFSATNQVFGGIAASVVTLDILGASSGGLIFYNWPTYKHEHYSQAPVLSPSKQKDWENIIYYPIHVSYFMSLQSREFWDVYVRKYGSKAAHAGPKIIGICQPKSNPDGPRTNIRLIHTIPASDRKNPGRFSRTKTKIAHSFDVEKRRMIAIISEAAKGVKPEVMEPVLASGEYGGQTFISPGTRADPVQMDCPRFDEIRWYLETNKFALAIHTMDFNMPAHLFKSYIDRHGGINLTNVK</sequence>
<name>A0A8H2W3Y1_9HELO</name>
<gene>
    <name evidence="1" type="ORF">SCLTRI_LOCUS8978</name>
</gene>
<reference evidence="1" key="1">
    <citation type="submission" date="2020-10" db="EMBL/GenBank/DDBJ databases">
        <authorList>
            <person name="Kusch S."/>
        </authorList>
    </citation>
    <scope>NUCLEOTIDE SEQUENCE</scope>
    <source>
        <strain evidence="1">SwB9</strain>
    </source>
</reference>
<evidence type="ECO:0000313" key="2">
    <source>
        <dbReference type="Proteomes" id="UP000624404"/>
    </source>
</evidence>
<comment type="caution">
    <text evidence="1">The sequence shown here is derived from an EMBL/GenBank/DDBJ whole genome shotgun (WGS) entry which is preliminary data.</text>
</comment>
<dbReference type="OrthoDB" id="3497519at2759"/>
<dbReference type="EMBL" id="CAJHIA010000033">
    <property type="protein sequence ID" value="CAD6449185.1"/>
    <property type="molecule type" value="Genomic_DNA"/>
</dbReference>
<accession>A0A8H2W3Y1</accession>
<dbReference type="Proteomes" id="UP000624404">
    <property type="component" value="Unassembled WGS sequence"/>
</dbReference>
<protein>
    <submittedName>
        <fullName evidence="1">7c62aba9-4d2d-4a90-af68-c7364ed5a2c1</fullName>
    </submittedName>
</protein>
<evidence type="ECO:0000313" key="1">
    <source>
        <dbReference type="EMBL" id="CAD6449185.1"/>
    </source>
</evidence>